<feature type="chain" id="PRO_5045766118" description="Secreted protein" evidence="1">
    <location>
        <begin position="26"/>
        <end position="212"/>
    </location>
</feature>
<sequence>MKSMAISRGSVIAMLLCSMMSSACAYAPKDKRATGTFDPVPVDTYRISQASESPELTAEEAGRRVLSLVDRLESMDELSLEQVIARTGMPLKYAPAGKVHAFAVELAQDAGFYNVIYRDKGGRRFVEIRYEAPDNPRTADAFPCALGATAVAERLKTLGYGMTTDIDEMGRTLEHVFSRNEVRIRAVPSRHSMPGPLGIDSCVEVLTIQSKD</sequence>
<evidence type="ECO:0000313" key="2">
    <source>
        <dbReference type="EMBL" id="MEI2456915.1"/>
    </source>
</evidence>
<gene>
    <name evidence="2" type="ORF">V2J18_19850</name>
</gene>
<keyword evidence="3" id="KW-1185">Reference proteome</keyword>
<proteinExistence type="predicted"/>
<name>A0ABU8D7B3_9GAMM</name>
<comment type="caution">
    <text evidence="2">The sequence shown here is derived from an EMBL/GenBank/DDBJ whole genome shotgun (WGS) entry which is preliminary data.</text>
</comment>
<dbReference type="RefSeq" id="WP_336132669.1">
    <property type="nucleotide sequence ID" value="NZ_JBANDL010000002.1"/>
</dbReference>
<dbReference type="Proteomes" id="UP001387215">
    <property type="component" value="Unassembled WGS sequence"/>
</dbReference>
<dbReference type="PROSITE" id="PS51257">
    <property type="entry name" value="PROKAR_LIPOPROTEIN"/>
    <property type="match status" value="1"/>
</dbReference>
<evidence type="ECO:0000313" key="3">
    <source>
        <dbReference type="Proteomes" id="UP001387215"/>
    </source>
</evidence>
<evidence type="ECO:0008006" key="4">
    <source>
        <dbReference type="Google" id="ProtNLM"/>
    </source>
</evidence>
<evidence type="ECO:0000256" key="1">
    <source>
        <dbReference type="SAM" id="SignalP"/>
    </source>
</evidence>
<keyword evidence="1" id="KW-0732">Signal</keyword>
<feature type="signal peptide" evidence="1">
    <location>
        <begin position="1"/>
        <end position="25"/>
    </location>
</feature>
<protein>
    <recommendedName>
        <fullName evidence="4">Secreted protein</fullName>
    </recommendedName>
</protein>
<dbReference type="EMBL" id="JBANDL010000002">
    <property type="protein sequence ID" value="MEI2456915.1"/>
    <property type="molecule type" value="Genomic_DNA"/>
</dbReference>
<accession>A0ABU8D7B3</accession>
<organism evidence="2 3">
    <name type="scientific">Lysobacter firmicutimachus</name>
    <dbReference type="NCBI Taxonomy" id="1792846"/>
    <lineage>
        <taxon>Bacteria</taxon>
        <taxon>Pseudomonadati</taxon>
        <taxon>Pseudomonadota</taxon>
        <taxon>Gammaproteobacteria</taxon>
        <taxon>Lysobacterales</taxon>
        <taxon>Lysobacteraceae</taxon>
        <taxon>Lysobacter</taxon>
    </lineage>
</organism>
<reference evidence="2 3" key="1">
    <citation type="submission" date="2024-02" db="EMBL/GenBank/DDBJ databases">
        <title>Lysobacter Genome Sequencing and Mining.</title>
        <authorList>
            <person name="Bierman J."/>
            <person name="Walker M.C."/>
        </authorList>
    </citation>
    <scope>NUCLEOTIDE SEQUENCE [LARGE SCALE GENOMIC DNA]</scope>
    <source>
        <strain evidence="2 3">PB6250</strain>
    </source>
</reference>